<dbReference type="Gene3D" id="3.40.30.10">
    <property type="entry name" value="Glutaredoxin"/>
    <property type="match status" value="1"/>
</dbReference>
<gene>
    <name evidence="2" type="ORF">NEJAP_2055</name>
</gene>
<dbReference type="PANTHER" id="PTHR13887">
    <property type="entry name" value="GLUTATHIONE S-TRANSFERASE KAPPA"/>
    <property type="match status" value="1"/>
</dbReference>
<evidence type="ECO:0000313" key="2">
    <source>
        <dbReference type="EMBL" id="BBB30004.1"/>
    </source>
</evidence>
<feature type="domain" description="DSBA-like thioredoxin" evidence="1">
    <location>
        <begin position="6"/>
        <end position="205"/>
    </location>
</feature>
<dbReference type="SUPFAM" id="SSF52833">
    <property type="entry name" value="Thioredoxin-like"/>
    <property type="match status" value="1"/>
</dbReference>
<organism evidence="2 3">
    <name type="scientific">Neptunomonas japonica JAMM 1380</name>
    <dbReference type="NCBI Taxonomy" id="1441457"/>
    <lineage>
        <taxon>Bacteria</taxon>
        <taxon>Pseudomonadati</taxon>
        <taxon>Pseudomonadota</taxon>
        <taxon>Gammaproteobacteria</taxon>
        <taxon>Oceanospirillales</taxon>
        <taxon>Oceanospirillaceae</taxon>
        <taxon>Neptunomonas</taxon>
    </lineage>
</organism>
<evidence type="ECO:0000313" key="3">
    <source>
        <dbReference type="Proteomes" id="UP000595332"/>
    </source>
</evidence>
<proteinExistence type="predicted"/>
<dbReference type="Proteomes" id="UP000595332">
    <property type="component" value="Chromosome"/>
</dbReference>
<keyword evidence="3" id="KW-1185">Reference proteome</keyword>
<accession>A0A7R6PA11</accession>
<dbReference type="Pfam" id="PF01323">
    <property type="entry name" value="DSBA"/>
    <property type="match status" value="1"/>
</dbReference>
<dbReference type="RefSeq" id="WP_201347227.1">
    <property type="nucleotide sequence ID" value="NZ_AP014546.1"/>
</dbReference>
<dbReference type="InterPro" id="IPR036249">
    <property type="entry name" value="Thioredoxin-like_sf"/>
</dbReference>
<dbReference type="GO" id="GO:0016491">
    <property type="term" value="F:oxidoreductase activity"/>
    <property type="evidence" value="ECO:0007669"/>
    <property type="project" value="InterPro"/>
</dbReference>
<dbReference type="PANTHER" id="PTHR13887:SF41">
    <property type="entry name" value="THIOREDOXIN SUPERFAMILY PROTEIN"/>
    <property type="match status" value="1"/>
</dbReference>
<dbReference type="EMBL" id="AP014546">
    <property type="protein sequence ID" value="BBB30004.1"/>
    <property type="molecule type" value="Genomic_DNA"/>
</dbReference>
<reference evidence="2 3" key="1">
    <citation type="journal article" date="2008" name="Int. J. Syst. Evol. Microbiol.">
        <title>Neptunomonas japonica sp. nov., an Osedax japonicus symbiont-like bacterium isolated from sediment adjacent to sperm whale carcasses off Kagoshima, Japan.</title>
        <authorList>
            <person name="Miyazaki M."/>
            <person name="Nogi Y."/>
            <person name="Fujiwara Y."/>
            <person name="Kawato M."/>
            <person name="Kubokawa K."/>
            <person name="Horikoshi K."/>
        </authorList>
    </citation>
    <scope>NUCLEOTIDE SEQUENCE [LARGE SCALE GENOMIC DNA]</scope>
    <source>
        <strain evidence="2 3">JAMM 1380</strain>
    </source>
</reference>
<sequence length="218" mass="24676">MKTLKIEMIHDVVCSWCPIGYANLQQALRNLDVDAEIHFLPHELNPDMGAKGESIDAHLSRRYQWNQSTLGDYRVNLLAVAKQAGVCIDFSKRSHYYNSNKAHRLIHWCEGYNKQQAMNNLLIDAYFKRGLDISNTQVLLDFAEQLGLDREEGELALMSDDTTQQLQLKKQRVLQQGVTGVPAYIFNGSNLITGSNSVEYFEQVIRGLTTNNQPSVAS</sequence>
<evidence type="ECO:0000259" key="1">
    <source>
        <dbReference type="Pfam" id="PF01323"/>
    </source>
</evidence>
<dbReference type="CDD" id="cd03024">
    <property type="entry name" value="DsbA_FrnE"/>
    <property type="match status" value="1"/>
</dbReference>
<dbReference type="AlphaFoldDB" id="A0A7R6PA11"/>
<dbReference type="InterPro" id="IPR001853">
    <property type="entry name" value="DSBA-like_thioredoxin_dom"/>
</dbReference>
<protein>
    <submittedName>
        <fullName evidence="2">DSBA oxidoreductase</fullName>
    </submittedName>
</protein>
<dbReference type="KEGG" id="njp:NEJAP_2055"/>
<name>A0A7R6PA11_9GAMM</name>